<organism evidence="2 3">
    <name type="scientific">Vibrio caribbeanicus ATCC BAA-2122</name>
    <dbReference type="NCBI Taxonomy" id="796620"/>
    <lineage>
        <taxon>Bacteria</taxon>
        <taxon>Pseudomonadati</taxon>
        <taxon>Pseudomonadota</taxon>
        <taxon>Gammaproteobacteria</taxon>
        <taxon>Vibrionales</taxon>
        <taxon>Vibrionaceae</taxon>
        <taxon>Vibrio</taxon>
    </lineage>
</organism>
<protein>
    <submittedName>
        <fullName evidence="2">Uncharacterized protein</fullName>
    </submittedName>
</protein>
<proteinExistence type="predicted"/>
<evidence type="ECO:0000256" key="1">
    <source>
        <dbReference type="SAM" id="Phobius"/>
    </source>
</evidence>
<feature type="transmembrane region" description="Helical" evidence="1">
    <location>
        <begin position="146"/>
        <end position="164"/>
    </location>
</feature>
<dbReference type="OrthoDB" id="6443340at2"/>
<evidence type="ECO:0000313" key="2">
    <source>
        <dbReference type="EMBL" id="EFP95821.1"/>
    </source>
</evidence>
<evidence type="ECO:0000313" key="3">
    <source>
        <dbReference type="Proteomes" id="UP000002943"/>
    </source>
</evidence>
<accession>E3BMA9</accession>
<dbReference type="STRING" id="796620.VIBC2010_14119"/>
<keyword evidence="3" id="KW-1185">Reference proteome</keyword>
<dbReference type="Proteomes" id="UP000002943">
    <property type="component" value="Unassembled WGS sequence"/>
</dbReference>
<gene>
    <name evidence="2" type="ORF">VIBC2010_14119</name>
</gene>
<dbReference type="AlphaFoldDB" id="E3BMA9"/>
<comment type="caution">
    <text evidence="2">The sequence shown here is derived from an EMBL/GenBank/DDBJ whole genome shotgun (WGS) entry which is preliminary data.</text>
</comment>
<feature type="transmembrane region" description="Helical" evidence="1">
    <location>
        <begin position="60"/>
        <end position="79"/>
    </location>
</feature>
<reference evidence="2 3" key="1">
    <citation type="journal article" date="2012" name="Int. J. Syst. Evol. Microbiol.">
        <title>Vibrio caribbeanicus sp. nov., isolated from the marine sponge Scleritoderma cyanea.</title>
        <authorList>
            <person name="Hoffmann M."/>
            <person name="Monday S.R."/>
            <person name="Allard M.W."/>
            <person name="Strain E.A."/>
            <person name="Whittaker P."/>
            <person name="Naum M."/>
            <person name="McCarthy P.J."/>
            <person name="Lopez J.V."/>
            <person name="Fischer M."/>
            <person name="Brown E.W."/>
        </authorList>
    </citation>
    <scope>NUCLEOTIDE SEQUENCE [LARGE SCALE GENOMIC DNA]</scope>
    <source>
        <strain evidence="2 3">ATCC BAA-2122</strain>
    </source>
</reference>
<feature type="transmembrane region" description="Helical" evidence="1">
    <location>
        <begin position="91"/>
        <end position="112"/>
    </location>
</feature>
<keyword evidence="1" id="KW-0812">Transmembrane</keyword>
<name>E3BMA9_9VIBR</name>
<dbReference type="eggNOG" id="ENOG5031ZAZ">
    <property type="taxonomic scope" value="Bacteria"/>
</dbReference>
<dbReference type="RefSeq" id="WP_009602227.1">
    <property type="nucleotide sequence ID" value="NZ_AEIU01000086.1"/>
</dbReference>
<keyword evidence="1" id="KW-0472">Membrane</keyword>
<dbReference type="EMBL" id="AEIU01000086">
    <property type="protein sequence ID" value="EFP95821.1"/>
    <property type="molecule type" value="Genomic_DNA"/>
</dbReference>
<keyword evidence="1" id="KW-1133">Transmembrane helix</keyword>
<feature type="transmembrane region" description="Helical" evidence="1">
    <location>
        <begin position="20"/>
        <end position="48"/>
    </location>
</feature>
<feature type="transmembrane region" description="Helical" evidence="1">
    <location>
        <begin position="176"/>
        <end position="194"/>
    </location>
</feature>
<sequence>MSKEKPFNIWTYLLSRQARLTIIVPLILYNLAFWWLGAGAALIITACYSAGLELICKKTGSLAIIALILVSGSIHYLYLRGYHLFGIEQEGVLLSIGGSLSVIIVFGIYSLLGRPVIRTQAENAMPRLTELSVYGTSTYRAVWQEISLVWIITYALKALLLIHLSEASPANINGYVFLGAWPLTLVMIAFSIYWPRFRWSAKRQA</sequence>